<dbReference type="InterPro" id="IPR023313">
    <property type="entry name" value="UBQ-conjugating_AS"/>
</dbReference>
<organism evidence="9 10">
    <name type="scientific">Emiliania huxleyi (strain CCMP1516)</name>
    <dbReference type="NCBI Taxonomy" id="280463"/>
    <lineage>
        <taxon>Eukaryota</taxon>
        <taxon>Haptista</taxon>
        <taxon>Haptophyta</taxon>
        <taxon>Prymnesiophyceae</taxon>
        <taxon>Isochrysidales</taxon>
        <taxon>Noelaerhabdaceae</taxon>
        <taxon>Emiliania</taxon>
    </lineage>
</organism>
<name>A0A0D3HY78_EMIH1</name>
<evidence type="ECO:0000256" key="5">
    <source>
        <dbReference type="ARBA" id="ARBA00022840"/>
    </source>
</evidence>
<dbReference type="AlphaFoldDB" id="A0A0D3HY78"/>
<evidence type="ECO:0000256" key="2">
    <source>
        <dbReference type="ARBA" id="ARBA00022679"/>
    </source>
</evidence>
<dbReference type="PROSITE" id="PS50127">
    <property type="entry name" value="UBC_2"/>
    <property type="match status" value="1"/>
</dbReference>
<reference evidence="10" key="1">
    <citation type="journal article" date="2013" name="Nature">
        <title>Pan genome of the phytoplankton Emiliania underpins its global distribution.</title>
        <authorList>
            <person name="Read B.A."/>
            <person name="Kegel J."/>
            <person name="Klute M.J."/>
            <person name="Kuo A."/>
            <person name="Lefebvre S.C."/>
            <person name="Maumus F."/>
            <person name="Mayer C."/>
            <person name="Miller J."/>
            <person name="Monier A."/>
            <person name="Salamov A."/>
            <person name="Young J."/>
            <person name="Aguilar M."/>
            <person name="Claverie J.M."/>
            <person name="Frickenhaus S."/>
            <person name="Gonzalez K."/>
            <person name="Herman E.K."/>
            <person name="Lin Y.C."/>
            <person name="Napier J."/>
            <person name="Ogata H."/>
            <person name="Sarno A.F."/>
            <person name="Shmutz J."/>
            <person name="Schroeder D."/>
            <person name="de Vargas C."/>
            <person name="Verret F."/>
            <person name="von Dassow P."/>
            <person name="Valentin K."/>
            <person name="Van de Peer Y."/>
            <person name="Wheeler G."/>
            <person name="Dacks J.B."/>
            <person name="Delwiche C.F."/>
            <person name="Dyhrman S.T."/>
            <person name="Glockner G."/>
            <person name="John U."/>
            <person name="Richards T."/>
            <person name="Worden A.Z."/>
            <person name="Zhang X."/>
            <person name="Grigoriev I.V."/>
            <person name="Allen A.E."/>
            <person name="Bidle K."/>
            <person name="Borodovsky M."/>
            <person name="Bowler C."/>
            <person name="Brownlee C."/>
            <person name="Cock J.M."/>
            <person name="Elias M."/>
            <person name="Gladyshev V.N."/>
            <person name="Groth M."/>
            <person name="Guda C."/>
            <person name="Hadaegh A."/>
            <person name="Iglesias-Rodriguez M.D."/>
            <person name="Jenkins J."/>
            <person name="Jones B.M."/>
            <person name="Lawson T."/>
            <person name="Leese F."/>
            <person name="Lindquist E."/>
            <person name="Lobanov A."/>
            <person name="Lomsadze A."/>
            <person name="Malik S.B."/>
            <person name="Marsh M.E."/>
            <person name="Mackinder L."/>
            <person name="Mock T."/>
            <person name="Mueller-Roeber B."/>
            <person name="Pagarete A."/>
            <person name="Parker M."/>
            <person name="Probert I."/>
            <person name="Quesneville H."/>
            <person name="Raines C."/>
            <person name="Rensing S.A."/>
            <person name="Riano-Pachon D.M."/>
            <person name="Richier S."/>
            <person name="Rokitta S."/>
            <person name="Shiraiwa Y."/>
            <person name="Soanes D.M."/>
            <person name="van der Giezen M."/>
            <person name="Wahlund T.M."/>
            <person name="Williams B."/>
            <person name="Wilson W."/>
            <person name="Wolfe G."/>
            <person name="Wurch L.L."/>
        </authorList>
    </citation>
    <scope>NUCLEOTIDE SEQUENCE</scope>
</reference>
<feature type="active site" description="Glycyl thioester intermediate" evidence="6">
    <location>
        <position position="109"/>
    </location>
</feature>
<dbReference type="GeneID" id="17250107"/>
<dbReference type="SMART" id="SM00212">
    <property type="entry name" value="UBCc"/>
    <property type="match status" value="1"/>
</dbReference>
<dbReference type="GO" id="GO:0019788">
    <property type="term" value="F:NEDD8 transferase activity"/>
    <property type="evidence" value="ECO:0007669"/>
    <property type="project" value="UniProtKB-ARBA"/>
</dbReference>
<reference evidence="9" key="2">
    <citation type="submission" date="2024-10" db="UniProtKB">
        <authorList>
            <consortium name="EnsemblProtists"/>
        </authorList>
    </citation>
    <scope>IDENTIFICATION</scope>
</reference>
<sequence length="182" mass="20177">MIKLFSLKEEKAKEAAAGSSTAKVAPGLIRMQKDMSELTLDHGCKLAFPNGKEDLMNFELTIKATDGIYRNGKFVFKVTVPSAYPHDPPKVQCLTTIYHPNIDMEGAVCLNILREDWKPVLTIQSVIMGLQFLILEPNPDDPLNKEAALHMTKAALLFPRGGLSGRCAAPPRFLHREVARCM</sequence>
<protein>
    <recommendedName>
        <fullName evidence="8">UBC core domain-containing protein</fullName>
    </recommendedName>
</protein>
<dbReference type="STRING" id="2903.R1B340"/>
<evidence type="ECO:0000259" key="8">
    <source>
        <dbReference type="PROSITE" id="PS50127"/>
    </source>
</evidence>
<dbReference type="HOGENOM" id="CLU_030988_6_0_1"/>
<dbReference type="InterPro" id="IPR000608">
    <property type="entry name" value="UBC"/>
</dbReference>
<dbReference type="Pfam" id="PF00179">
    <property type="entry name" value="UQ_con"/>
    <property type="match status" value="1"/>
</dbReference>
<accession>A0A0D3HY78</accession>
<keyword evidence="10" id="KW-1185">Reference proteome</keyword>
<evidence type="ECO:0000256" key="3">
    <source>
        <dbReference type="ARBA" id="ARBA00022741"/>
    </source>
</evidence>
<comment type="pathway">
    <text evidence="1">Protein modification; protein neddylation.</text>
</comment>
<comment type="similarity">
    <text evidence="7">Belongs to the ubiquitin-conjugating enzyme family.</text>
</comment>
<dbReference type="KEGG" id="ehx:EMIHUDRAFT_417255"/>
<keyword evidence="4 7" id="KW-0833">Ubl conjugation pathway</keyword>
<proteinExistence type="inferred from homology"/>
<evidence type="ECO:0000313" key="9">
    <source>
        <dbReference type="EnsemblProtists" id="EOD03963"/>
    </source>
</evidence>
<dbReference type="GO" id="GO:0005524">
    <property type="term" value="F:ATP binding"/>
    <property type="evidence" value="ECO:0007669"/>
    <property type="project" value="UniProtKB-UniRule"/>
</dbReference>
<evidence type="ECO:0000256" key="6">
    <source>
        <dbReference type="PROSITE-ProRule" id="PRU10133"/>
    </source>
</evidence>
<dbReference type="Gene3D" id="3.10.110.10">
    <property type="entry name" value="Ubiquitin Conjugating Enzyme"/>
    <property type="match status" value="1"/>
</dbReference>
<dbReference type="RefSeq" id="XP_005756392.1">
    <property type="nucleotide sequence ID" value="XM_005756335.1"/>
</dbReference>
<dbReference type="InterPro" id="IPR016135">
    <property type="entry name" value="UBQ-conjugating_enzyme/RWD"/>
</dbReference>
<dbReference type="CDD" id="cd23794">
    <property type="entry name" value="UBCc_UBE2F_UBE2M"/>
    <property type="match status" value="1"/>
</dbReference>
<dbReference type="PROSITE" id="PS00183">
    <property type="entry name" value="UBC_1"/>
    <property type="match status" value="1"/>
</dbReference>
<evidence type="ECO:0000256" key="7">
    <source>
        <dbReference type="RuleBase" id="RU362109"/>
    </source>
</evidence>
<dbReference type="FunFam" id="3.10.110.10:FF:000005">
    <property type="entry name" value="NEDD8-conjugating enzyme Ubc12"/>
    <property type="match status" value="1"/>
</dbReference>
<dbReference type="SUPFAM" id="SSF54495">
    <property type="entry name" value="UBC-like"/>
    <property type="match status" value="1"/>
</dbReference>
<keyword evidence="3 7" id="KW-0547">Nucleotide-binding</keyword>
<dbReference type="PaxDb" id="2903-EOD03963"/>
<dbReference type="PANTHER" id="PTHR24068">
    <property type="entry name" value="UBIQUITIN-CONJUGATING ENZYME E2"/>
    <property type="match status" value="1"/>
</dbReference>
<keyword evidence="5 7" id="KW-0067">ATP-binding</keyword>
<evidence type="ECO:0000256" key="4">
    <source>
        <dbReference type="ARBA" id="ARBA00022786"/>
    </source>
</evidence>
<evidence type="ECO:0000256" key="1">
    <source>
        <dbReference type="ARBA" id="ARBA00005032"/>
    </source>
</evidence>
<keyword evidence="2" id="KW-0808">Transferase</keyword>
<evidence type="ECO:0000313" key="10">
    <source>
        <dbReference type="Proteomes" id="UP000013827"/>
    </source>
</evidence>
<dbReference type="Proteomes" id="UP000013827">
    <property type="component" value="Unassembled WGS sequence"/>
</dbReference>
<dbReference type="eggNOG" id="KOG0420">
    <property type="taxonomic scope" value="Eukaryota"/>
</dbReference>
<dbReference type="EnsemblProtists" id="EOD03963">
    <property type="protein sequence ID" value="EOD03963"/>
    <property type="gene ID" value="EMIHUDRAFT_417255"/>
</dbReference>
<feature type="domain" description="UBC core" evidence="8">
    <location>
        <begin position="26"/>
        <end position="182"/>
    </location>
</feature>